<comment type="caution">
    <text evidence="3">The sequence shown here is derived from an EMBL/GenBank/DDBJ whole genome shotgun (WGS) entry which is preliminary data.</text>
</comment>
<accession>A0A560GRZ6</accession>
<dbReference type="AlphaFoldDB" id="A0A560GRZ6"/>
<dbReference type="EMBL" id="VITR01000016">
    <property type="protein sequence ID" value="TWB36782.1"/>
    <property type="molecule type" value="Genomic_DNA"/>
</dbReference>
<evidence type="ECO:0000313" key="4">
    <source>
        <dbReference type="Proteomes" id="UP000315751"/>
    </source>
</evidence>
<proteinExistence type="predicted"/>
<dbReference type="Proteomes" id="UP000315751">
    <property type="component" value="Unassembled WGS sequence"/>
</dbReference>
<name>A0A560GRZ6_9PROT</name>
<evidence type="ECO:0000259" key="2">
    <source>
        <dbReference type="Pfam" id="PF22807"/>
    </source>
</evidence>
<feature type="domain" description="Pyrroloquinoline quinone-dependent pyranose dehydrogenase beta-propeller" evidence="2">
    <location>
        <begin position="51"/>
        <end position="415"/>
    </location>
</feature>
<evidence type="ECO:0000256" key="1">
    <source>
        <dbReference type="SAM" id="SignalP"/>
    </source>
</evidence>
<dbReference type="InterPro" id="IPR054539">
    <property type="entry name" value="Beta-prop_PDH"/>
</dbReference>
<gene>
    <name evidence="3" type="ORF">FBZ90_1162</name>
</gene>
<dbReference type="Gene3D" id="2.120.10.30">
    <property type="entry name" value="TolB, C-terminal domain"/>
    <property type="match status" value="1"/>
</dbReference>
<protein>
    <submittedName>
        <fullName evidence="3">Glucose/arabinose dehydrogenase</fullName>
    </submittedName>
</protein>
<dbReference type="RefSeq" id="WP_145735232.1">
    <property type="nucleotide sequence ID" value="NZ_VITR01000016.1"/>
</dbReference>
<dbReference type="OrthoDB" id="9770043at2"/>
<keyword evidence="1" id="KW-0732">Signal</keyword>
<dbReference type="InterPro" id="IPR011041">
    <property type="entry name" value="Quinoprot_gluc/sorb_DH_b-prop"/>
</dbReference>
<sequence>MPARHIRDGRKVLGAGLLALLAAATPADARVHVGYTTQGTCDGYPAVNLATAPGLCVGLVASQLGFVRGLAVLGSDLYVVDLGGGWRHNHGRLLRLRNLGKAPPEVLLTGLDEPHALAPAPDGRLYMSVLGRIVSLDPNAADVAASLRDVVVGLPKTGLHPLPALAVAPDGSLFVNVGSATDHCESPGGKKGQDTPPDAGVACPETVGAVPRGVILHVTPGAAPVDITGVRPYARGLRNAVALAVLPGDQVITATNARDNISDADPALDDEAVPHDLYLVVKEGADYGWPYCYDDGVPSPEYRSHYTVADCKAKQAPTLLLPPHAAPLGLLPYAEGPLPGLAGTLLITLHGYRDTGHRVVALPIDARGHPTGAIRDIISGWEAVTGDHPQGTPVSLARLPDGSVLVTEDHNGTLLRLAKGARAP</sequence>
<dbReference type="SUPFAM" id="SSF50952">
    <property type="entry name" value="Soluble quinoprotein glucose dehydrogenase"/>
    <property type="match status" value="1"/>
</dbReference>
<feature type="signal peptide" evidence="1">
    <location>
        <begin position="1"/>
        <end position="29"/>
    </location>
</feature>
<feature type="chain" id="PRO_5022034698" evidence="1">
    <location>
        <begin position="30"/>
        <end position="424"/>
    </location>
</feature>
<organism evidence="3 4">
    <name type="scientific">Nitrospirillum amazonense</name>
    <dbReference type="NCBI Taxonomy" id="28077"/>
    <lineage>
        <taxon>Bacteria</taxon>
        <taxon>Pseudomonadati</taxon>
        <taxon>Pseudomonadota</taxon>
        <taxon>Alphaproteobacteria</taxon>
        <taxon>Rhodospirillales</taxon>
        <taxon>Azospirillaceae</taxon>
        <taxon>Nitrospirillum</taxon>
    </lineage>
</organism>
<evidence type="ECO:0000313" key="3">
    <source>
        <dbReference type="EMBL" id="TWB36782.1"/>
    </source>
</evidence>
<dbReference type="Pfam" id="PF22807">
    <property type="entry name" value="TrAA12"/>
    <property type="match status" value="1"/>
</dbReference>
<keyword evidence="4" id="KW-1185">Reference proteome</keyword>
<reference evidence="3 4" key="1">
    <citation type="submission" date="2019-06" db="EMBL/GenBank/DDBJ databases">
        <title>Genomic Encyclopedia of Type Strains, Phase IV (KMG-V): Genome sequencing to study the core and pangenomes of soil and plant-associated prokaryotes.</title>
        <authorList>
            <person name="Whitman W."/>
        </authorList>
    </citation>
    <scope>NUCLEOTIDE SEQUENCE [LARGE SCALE GENOMIC DNA]</scope>
    <source>
        <strain evidence="3 4">BR 11622</strain>
    </source>
</reference>
<dbReference type="InterPro" id="IPR011042">
    <property type="entry name" value="6-blade_b-propeller_TolB-like"/>
</dbReference>